<evidence type="ECO:0000256" key="1">
    <source>
        <dbReference type="SAM" id="MobiDB-lite"/>
    </source>
</evidence>
<dbReference type="Proteomes" id="UP000612899">
    <property type="component" value="Unassembled WGS sequence"/>
</dbReference>
<dbReference type="AlphaFoldDB" id="A0A8J3VLS5"/>
<dbReference type="EMBL" id="BONY01000120">
    <property type="protein sequence ID" value="GIH11140.1"/>
    <property type="molecule type" value="Genomic_DNA"/>
</dbReference>
<sequence length="60" mass="7012">MKHKKNNEAGHYDEPEINEKETERSRQQAMAARERATRTQLSVGQTKVQRLHKGNQPRGR</sequence>
<gene>
    <name evidence="2" type="ORF">Rhe02_92070</name>
</gene>
<accession>A0A8J3VLS5</accession>
<keyword evidence="3" id="KW-1185">Reference proteome</keyword>
<feature type="compositionally biased region" description="Polar residues" evidence="1">
    <location>
        <begin position="38"/>
        <end position="48"/>
    </location>
</feature>
<name>A0A8J3VLS5_9ACTN</name>
<evidence type="ECO:0000313" key="3">
    <source>
        <dbReference type="Proteomes" id="UP000612899"/>
    </source>
</evidence>
<evidence type="ECO:0000313" key="2">
    <source>
        <dbReference type="EMBL" id="GIH11140.1"/>
    </source>
</evidence>
<dbReference type="RefSeq" id="WP_203914859.1">
    <property type="nucleotide sequence ID" value="NZ_BONY01000120.1"/>
</dbReference>
<protein>
    <submittedName>
        <fullName evidence="2">Uncharacterized protein</fullName>
    </submittedName>
</protein>
<feature type="compositionally biased region" description="Basic residues" evidence="1">
    <location>
        <begin position="49"/>
        <end position="60"/>
    </location>
</feature>
<feature type="region of interest" description="Disordered" evidence="1">
    <location>
        <begin position="1"/>
        <end position="60"/>
    </location>
</feature>
<organism evidence="2 3">
    <name type="scientific">Rhizocola hellebori</name>
    <dbReference type="NCBI Taxonomy" id="1392758"/>
    <lineage>
        <taxon>Bacteria</taxon>
        <taxon>Bacillati</taxon>
        <taxon>Actinomycetota</taxon>
        <taxon>Actinomycetes</taxon>
        <taxon>Micromonosporales</taxon>
        <taxon>Micromonosporaceae</taxon>
        <taxon>Rhizocola</taxon>
    </lineage>
</organism>
<comment type="caution">
    <text evidence="2">The sequence shown here is derived from an EMBL/GenBank/DDBJ whole genome shotgun (WGS) entry which is preliminary data.</text>
</comment>
<proteinExistence type="predicted"/>
<feature type="compositionally biased region" description="Basic and acidic residues" evidence="1">
    <location>
        <begin position="1"/>
        <end position="37"/>
    </location>
</feature>
<reference evidence="2" key="1">
    <citation type="submission" date="2021-01" db="EMBL/GenBank/DDBJ databases">
        <title>Whole genome shotgun sequence of Rhizocola hellebori NBRC 109834.</title>
        <authorList>
            <person name="Komaki H."/>
            <person name="Tamura T."/>
        </authorList>
    </citation>
    <scope>NUCLEOTIDE SEQUENCE</scope>
    <source>
        <strain evidence="2">NBRC 109834</strain>
    </source>
</reference>